<dbReference type="EMBL" id="LVHG01000032">
    <property type="protein sequence ID" value="OAK65571.1"/>
    <property type="molecule type" value="Genomic_DNA"/>
</dbReference>
<name>A0AA91DS91_VARPD</name>
<proteinExistence type="predicted"/>
<evidence type="ECO:0000313" key="1">
    <source>
        <dbReference type="EMBL" id="OAK65571.1"/>
    </source>
</evidence>
<comment type="caution">
    <text evidence="1">The sequence shown here is derived from an EMBL/GenBank/DDBJ whole genome shotgun (WGS) entry which is preliminary data.</text>
</comment>
<dbReference type="AlphaFoldDB" id="A0AA91DS91"/>
<accession>A0AA91DS91</accession>
<sequence>MDVIKAQPSYTEGQKVQLMSCETGKGTDPYAQKLANELNAPVVAPDKLLWIWPHGAYKPAGQKADGTMDTADPGVWHTFYPKS</sequence>
<reference evidence="1 2" key="1">
    <citation type="submission" date="2016-03" db="EMBL/GenBank/DDBJ databases">
        <title>Genome sequence of Variovorax paradoxus KB5.</title>
        <authorList>
            <person name="Jeong H."/>
            <person name="Hong C.E."/>
            <person name="Jo S.H."/>
            <person name="Park J.M."/>
        </authorList>
    </citation>
    <scope>NUCLEOTIDE SEQUENCE [LARGE SCALE GENOMIC DNA]</scope>
    <source>
        <strain evidence="1 2">KB5</strain>
    </source>
</reference>
<dbReference type="Proteomes" id="UP000077852">
    <property type="component" value="Unassembled WGS sequence"/>
</dbReference>
<protein>
    <submittedName>
        <fullName evidence="1">Uncharacterized protein</fullName>
    </submittedName>
</protein>
<organism evidence="1 2">
    <name type="scientific">Variovorax paradoxus</name>
    <dbReference type="NCBI Taxonomy" id="34073"/>
    <lineage>
        <taxon>Bacteria</taxon>
        <taxon>Pseudomonadati</taxon>
        <taxon>Pseudomonadota</taxon>
        <taxon>Betaproteobacteria</taxon>
        <taxon>Burkholderiales</taxon>
        <taxon>Comamonadaceae</taxon>
        <taxon>Variovorax</taxon>
    </lineage>
</organism>
<evidence type="ECO:0000313" key="2">
    <source>
        <dbReference type="Proteomes" id="UP000077852"/>
    </source>
</evidence>
<gene>
    <name evidence="1" type="ORF">A3K87_10870</name>
</gene>
<dbReference type="RefSeq" id="WP_081267026.1">
    <property type="nucleotide sequence ID" value="NZ_LVHG01000032.1"/>
</dbReference>